<evidence type="ECO:0000313" key="3">
    <source>
        <dbReference type="EMBL" id="OQD41608.1"/>
    </source>
</evidence>
<dbReference type="OrthoDB" id="1420916at2"/>
<dbReference type="Pfam" id="PF10099">
    <property type="entry name" value="RskA_C"/>
    <property type="match status" value="1"/>
</dbReference>
<protein>
    <submittedName>
        <fullName evidence="3">RNA polymerase subunit sigma-70</fullName>
    </submittedName>
</protein>
<dbReference type="GO" id="GO:0006417">
    <property type="term" value="P:regulation of translation"/>
    <property type="evidence" value="ECO:0007669"/>
    <property type="project" value="TreeGrafter"/>
</dbReference>
<dbReference type="Proteomes" id="UP000191680">
    <property type="component" value="Unassembled WGS sequence"/>
</dbReference>
<dbReference type="InterPro" id="IPR018764">
    <property type="entry name" value="RskA_C"/>
</dbReference>
<dbReference type="RefSeq" id="WP_080319859.1">
    <property type="nucleotide sequence ID" value="NZ_MTBC01000012.1"/>
</dbReference>
<dbReference type="GO" id="GO:0005886">
    <property type="term" value="C:plasma membrane"/>
    <property type="evidence" value="ECO:0007669"/>
    <property type="project" value="InterPro"/>
</dbReference>
<dbReference type="AlphaFoldDB" id="A0A1V6LN94"/>
<evidence type="ECO:0000313" key="4">
    <source>
        <dbReference type="Proteomes" id="UP000191680"/>
    </source>
</evidence>
<keyword evidence="1" id="KW-0472">Membrane</keyword>
<keyword evidence="1" id="KW-1133">Transmembrane helix</keyword>
<proteinExistence type="predicted"/>
<name>A0A1V6LN94_9FLAO</name>
<organism evidence="3 4">
    <name type="scientific">Croceivirga radicis</name>
    <dbReference type="NCBI Taxonomy" id="1929488"/>
    <lineage>
        <taxon>Bacteria</taxon>
        <taxon>Pseudomonadati</taxon>
        <taxon>Bacteroidota</taxon>
        <taxon>Flavobacteriia</taxon>
        <taxon>Flavobacteriales</taxon>
        <taxon>Flavobacteriaceae</taxon>
        <taxon>Croceivirga</taxon>
    </lineage>
</organism>
<keyword evidence="1" id="KW-0812">Transmembrane</keyword>
<evidence type="ECO:0000256" key="1">
    <source>
        <dbReference type="SAM" id="Phobius"/>
    </source>
</evidence>
<feature type="domain" description="Anti-sigma K factor RskA C-terminal" evidence="2">
    <location>
        <begin position="99"/>
        <end position="242"/>
    </location>
</feature>
<comment type="caution">
    <text evidence="3">The sequence shown here is derived from an EMBL/GenBank/DDBJ whole genome shotgun (WGS) entry which is preliminary data.</text>
</comment>
<sequence length="252" mass="28992">MKNKIHDFLESDLLERYLLGETDNLETAKTERYIALYPEVRKAYDELQDNLEAYVKLHAIKAPEGLKETILHKISKQKKNNSKFYRFAIAASIVALLFAGSAFFFYDQNQDLMEKNTIVNNKIKTLEMDMRLELEDIRNQYIVLNNPNTKKLNIRGNKKAQELKAVAYVNPVKKLSYINVSHLPQLPEEQCYQMWAEVNGEMVNLGVIKQFDDKEKLLALPYADQAVGYITIEPKGGNLAPSVENIVADIKY</sequence>
<dbReference type="PANTHER" id="PTHR37461">
    <property type="entry name" value="ANTI-SIGMA-K FACTOR RSKA"/>
    <property type="match status" value="1"/>
</dbReference>
<dbReference type="EMBL" id="MTBC01000012">
    <property type="protein sequence ID" value="OQD41608.1"/>
    <property type="molecule type" value="Genomic_DNA"/>
</dbReference>
<dbReference type="InterPro" id="IPR051474">
    <property type="entry name" value="Anti-sigma-K/W_factor"/>
</dbReference>
<dbReference type="GO" id="GO:0016989">
    <property type="term" value="F:sigma factor antagonist activity"/>
    <property type="evidence" value="ECO:0007669"/>
    <property type="project" value="TreeGrafter"/>
</dbReference>
<gene>
    <name evidence="3" type="ORF">BUL40_14635</name>
</gene>
<feature type="transmembrane region" description="Helical" evidence="1">
    <location>
        <begin position="84"/>
        <end position="106"/>
    </location>
</feature>
<evidence type="ECO:0000259" key="2">
    <source>
        <dbReference type="Pfam" id="PF10099"/>
    </source>
</evidence>
<keyword evidence="4" id="KW-1185">Reference proteome</keyword>
<reference evidence="3 4" key="1">
    <citation type="submission" date="2016-12" db="EMBL/GenBank/DDBJ databases">
        <authorList>
            <person name="Song W.-J."/>
            <person name="Kurnit D.M."/>
        </authorList>
    </citation>
    <scope>NUCLEOTIDE SEQUENCE [LARGE SCALE GENOMIC DNA]</scope>
    <source>
        <strain evidence="3 4">HSG9</strain>
    </source>
</reference>
<dbReference type="PANTHER" id="PTHR37461:SF1">
    <property type="entry name" value="ANTI-SIGMA-K FACTOR RSKA"/>
    <property type="match status" value="1"/>
</dbReference>
<accession>A0A1V6LN94</accession>